<accession>A0A5F7ZQP8</accession>
<dbReference type="SUPFAM" id="SSF56672">
    <property type="entry name" value="DNA/RNA polymerases"/>
    <property type="match status" value="1"/>
</dbReference>
<name>A0A5F7ZQP8_MACMU</name>
<dbReference type="AlphaFoldDB" id="A0A5F7ZQP8"/>
<dbReference type="Bgee" id="ENSMMUG00000061992">
    <property type="expression patterns" value="Expressed in superior frontal gyrus and 10 other cell types or tissues"/>
</dbReference>
<dbReference type="GO" id="GO:0006261">
    <property type="term" value="P:DNA-templated DNA replication"/>
    <property type="evidence" value="ECO:0007669"/>
    <property type="project" value="UniProtKB-ARBA"/>
</dbReference>
<dbReference type="SUPFAM" id="SSF53098">
    <property type="entry name" value="Ribonuclease H-like"/>
    <property type="match status" value="1"/>
</dbReference>
<dbReference type="GO" id="GO:0000731">
    <property type="term" value="P:DNA synthesis involved in DNA repair"/>
    <property type="evidence" value="ECO:0007669"/>
    <property type="project" value="UniProtKB-ARBA"/>
</dbReference>
<keyword evidence="3" id="KW-1185">Reference proteome</keyword>
<dbReference type="Gene3D" id="3.10.10.10">
    <property type="entry name" value="HIV Type 1 Reverse Transcriptase, subunit A, domain 1"/>
    <property type="match status" value="1"/>
</dbReference>
<dbReference type="InterPro" id="IPR012337">
    <property type="entry name" value="RNaseH-like_sf"/>
</dbReference>
<dbReference type="InterPro" id="IPR036397">
    <property type="entry name" value="RNaseH_sf"/>
</dbReference>
<dbReference type="PANTHER" id="PTHR33064:SF36">
    <property type="entry name" value="CCHC-TYPE DOMAIN-CONTAINING PROTEIN"/>
    <property type="match status" value="1"/>
</dbReference>
<dbReference type="Proteomes" id="UP000006718">
    <property type="component" value="Chromosome 5"/>
</dbReference>
<dbReference type="Gene3D" id="3.30.420.10">
    <property type="entry name" value="Ribonuclease H-like superfamily/Ribonuclease H"/>
    <property type="match status" value="1"/>
</dbReference>
<dbReference type="GeneTree" id="ENSGT00940000160750"/>
<evidence type="ECO:0000313" key="2">
    <source>
        <dbReference type="Ensembl" id="ENSMMUP00000066960.1"/>
    </source>
</evidence>
<feature type="domain" description="RNase H type-1" evidence="1">
    <location>
        <begin position="489"/>
        <end position="593"/>
    </location>
</feature>
<organism evidence="2 3">
    <name type="scientific">Macaca mulatta</name>
    <name type="common">Rhesus macaque</name>
    <dbReference type="NCBI Taxonomy" id="9544"/>
    <lineage>
        <taxon>Eukaryota</taxon>
        <taxon>Metazoa</taxon>
        <taxon>Chordata</taxon>
        <taxon>Craniata</taxon>
        <taxon>Vertebrata</taxon>
        <taxon>Euteleostomi</taxon>
        <taxon>Mammalia</taxon>
        <taxon>Eutheria</taxon>
        <taxon>Euarchontoglires</taxon>
        <taxon>Primates</taxon>
        <taxon>Haplorrhini</taxon>
        <taxon>Catarrhini</taxon>
        <taxon>Cercopithecidae</taxon>
        <taxon>Cercopithecinae</taxon>
        <taxon>Macaca</taxon>
    </lineage>
</organism>
<evidence type="ECO:0000313" key="3">
    <source>
        <dbReference type="Proteomes" id="UP000006718"/>
    </source>
</evidence>
<dbReference type="InterPro" id="IPR002156">
    <property type="entry name" value="RNaseH_domain"/>
</dbReference>
<dbReference type="SMR" id="A0A5F7ZQP8"/>
<dbReference type="Gene3D" id="3.10.20.370">
    <property type="match status" value="1"/>
</dbReference>
<dbReference type="PROSITE" id="PS50879">
    <property type="entry name" value="RNASE_H_1"/>
    <property type="match status" value="1"/>
</dbReference>
<proteinExistence type="predicted"/>
<dbReference type="GO" id="GO:0004523">
    <property type="term" value="F:RNA-DNA hybrid ribonuclease activity"/>
    <property type="evidence" value="ECO:0007669"/>
    <property type="project" value="InterPro"/>
</dbReference>
<dbReference type="InterPro" id="IPR051320">
    <property type="entry name" value="Viral_Replic_Matur_Polypro"/>
</dbReference>
<dbReference type="PANTHER" id="PTHR33064">
    <property type="entry name" value="POL PROTEIN"/>
    <property type="match status" value="1"/>
</dbReference>
<dbReference type="VEuPathDB" id="HostDB:ENSMMUG00000061992"/>
<reference evidence="3" key="1">
    <citation type="journal article" date="2007" name="Science">
        <title>Evolutionary and biomedical insights from the rhesus macaque genome.</title>
        <authorList>
            <person name="Gibbs R.A."/>
            <person name="Rogers J."/>
            <person name="Katze M.G."/>
            <person name="Bumgarner R."/>
            <person name="Weinstock G.M."/>
            <person name="Mardis E.R."/>
            <person name="Remington K.A."/>
            <person name="Strausberg R.L."/>
            <person name="Venter J.C."/>
            <person name="Wilson R.K."/>
            <person name="Batzer M.A."/>
            <person name="Bustamante C.D."/>
            <person name="Eichler E.E."/>
            <person name="Hahn M.W."/>
            <person name="Hardison R.C."/>
            <person name="Makova K.D."/>
            <person name="Miller W."/>
            <person name="Milosavljevic A."/>
            <person name="Palermo R.E."/>
            <person name="Siepel A."/>
            <person name="Sikela J.M."/>
            <person name="Attaway T."/>
            <person name="Bell S."/>
            <person name="Bernard K.E."/>
            <person name="Buhay C.J."/>
            <person name="Chandrabose M.N."/>
            <person name="Dao M."/>
            <person name="Davis C."/>
            <person name="Delehaunty K.D."/>
            <person name="Ding Y."/>
            <person name="Dinh H.H."/>
            <person name="Dugan-Rocha S."/>
            <person name="Fulton L.A."/>
            <person name="Gabisi R.A."/>
            <person name="Garner T.T."/>
            <person name="Godfrey J."/>
            <person name="Hawes A.C."/>
            <person name="Hernandez J."/>
            <person name="Hines S."/>
            <person name="Holder M."/>
            <person name="Hume J."/>
            <person name="Jhangiani S.N."/>
            <person name="Joshi V."/>
            <person name="Khan Z.M."/>
            <person name="Kirkness E.F."/>
            <person name="Cree A."/>
            <person name="Fowler R.G."/>
            <person name="Lee S."/>
            <person name="Lewis L.R."/>
            <person name="Li Z."/>
            <person name="Liu Y.-S."/>
            <person name="Moore S.M."/>
            <person name="Muzny D."/>
            <person name="Nazareth L.V."/>
            <person name="Ngo D.N."/>
            <person name="Okwuonu G.O."/>
            <person name="Pai G."/>
            <person name="Parker D."/>
            <person name="Paul H.A."/>
            <person name="Pfannkoch C."/>
            <person name="Pohl C.S."/>
            <person name="Rogers Y.-H.C."/>
            <person name="Ruiz S.J."/>
            <person name="Sabo A."/>
            <person name="Santibanez J."/>
            <person name="Schneider B.W."/>
            <person name="Smith S.M."/>
            <person name="Sodergren E."/>
            <person name="Svatek A.F."/>
            <person name="Utterback T.R."/>
            <person name="Vattathil S."/>
            <person name="Warren W."/>
            <person name="White C.S."/>
            <person name="Chinwalla A.T."/>
            <person name="Feng Y."/>
            <person name="Halpern A.L."/>
            <person name="Hillier L.W."/>
            <person name="Huang X."/>
            <person name="Minx P."/>
            <person name="Nelson J.O."/>
            <person name="Pepin K.H."/>
            <person name="Qin X."/>
            <person name="Sutton G.G."/>
            <person name="Venter E."/>
            <person name="Walenz B.P."/>
            <person name="Wallis J.W."/>
            <person name="Worley K.C."/>
            <person name="Yang S.-P."/>
            <person name="Jones S.M."/>
            <person name="Marra M.A."/>
            <person name="Rocchi M."/>
            <person name="Schein J.E."/>
            <person name="Baertsch R."/>
            <person name="Clarke L."/>
            <person name="Csuros M."/>
            <person name="Glasscock J."/>
            <person name="Harris R.A."/>
            <person name="Havlak P."/>
            <person name="Jackson A.R."/>
            <person name="Jiang H."/>
            <person name="Liu Y."/>
            <person name="Messina D.N."/>
            <person name="Shen Y."/>
            <person name="Song H.X.-Z."/>
            <person name="Wylie T."/>
            <person name="Zhang L."/>
            <person name="Birney E."/>
            <person name="Han K."/>
            <person name="Konkel M.K."/>
            <person name="Lee J."/>
            <person name="Smit A.F.A."/>
            <person name="Ullmer B."/>
            <person name="Wang H."/>
            <person name="Xing J."/>
            <person name="Burhans R."/>
            <person name="Cheng Z."/>
            <person name="Karro J.E."/>
            <person name="Ma J."/>
            <person name="Raney B."/>
            <person name="She X."/>
            <person name="Cox M.J."/>
            <person name="Demuth J.P."/>
            <person name="Dumas L.J."/>
            <person name="Han S.-G."/>
            <person name="Hopkins J."/>
            <person name="Karimpour-Fard A."/>
            <person name="Kim Y.H."/>
            <person name="Pollack J.R."/>
            <person name="Vinar T."/>
            <person name="Addo-Quaye C."/>
            <person name="Degenhardt J."/>
            <person name="Denby A."/>
            <person name="Hubisz M.J."/>
            <person name="Indap A."/>
            <person name="Kosiol C."/>
            <person name="Lahn B.T."/>
            <person name="Lawson H.A."/>
            <person name="Marklein A."/>
            <person name="Nielsen R."/>
            <person name="Vallender E.J."/>
            <person name="Clark A.G."/>
            <person name="Ferguson B."/>
            <person name="Hernandez R.D."/>
            <person name="Hirani K."/>
            <person name="Kehrer-Sawatzki H."/>
            <person name="Kolb J."/>
            <person name="Patil S."/>
            <person name="Pu L.-L."/>
            <person name="Ren Y."/>
            <person name="Smith D.G."/>
            <person name="Wheeler D.A."/>
            <person name="Schenck I."/>
            <person name="Ball E.V."/>
            <person name="Chen R."/>
            <person name="Cooper D.N."/>
            <person name="Giardine B."/>
            <person name="Hsu F."/>
            <person name="Kent W.J."/>
            <person name="Lesk A."/>
            <person name="Nelson D.L."/>
            <person name="O'brien W.E."/>
            <person name="Pruefer K."/>
            <person name="Stenson P.D."/>
            <person name="Wallace J.C."/>
            <person name="Ke H."/>
            <person name="Liu X.-M."/>
            <person name="Wang P."/>
            <person name="Xiang A.P."/>
            <person name="Yang F."/>
            <person name="Barber G.P."/>
            <person name="Haussler D."/>
            <person name="Karolchik D."/>
            <person name="Kern A.D."/>
            <person name="Kuhn R.M."/>
            <person name="Smith K.E."/>
            <person name="Zwieg A.S."/>
        </authorList>
    </citation>
    <scope>NUCLEOTIDE SEQUENCE [LARGE SCALE GENOMIC DNA]</scope>
    <source>
        <strain evidence="3">17573</strain>
    </source>
</reference>
<dbReference type="GO" id="GO:0003676">
    <property type="term" value="F:nucleic acid binding"/>
    <property type="evidence" value="ECO:0007669"/>
    <property type="project" value="InterPro"/>
</dbReference>
<reference evidence="2" key="4">
    <citation type="submission" date="2025-09" db="UniProtKB">
        <authorList>
            <consortium name="Ensembl"/>
        </authorList>
    </citation>
    <scope>IDENTIFICATION</scope>
    <source>
        <strain evidence="2">17573</strain>
    </source>
</reference>
<evidence type="ECO:0000259" key="1">
    <source>
        <dbReference type="PROSITE" id="PS50879"/>
    </source>
</evidence>
<dbReference type="InterPro" id="IPR043502">
    <property type="entry name" value="DNA/RNA_pol_sf"/>
</dbReference>
<reference evidence="2" key="3">
    <citation type="submission" date="2025-08" db="UniProtKB">
        <authorList>
            <consortium name="Ensembl"/>
        </authorList>
    </citation>
    <scope>IDENTIFICATION</scope>
    <source>
        <strain evidence="2">17573</strain>
    </source>
</reference>
<dbReference type="Pfam" id="PF00075">
    <property type="entry name" value="RNase_H"/>
    <property type="match status" value="1"/>
</dbReference>
<sequence length="593" mass="65795">MHSFSVIPTCPAPLLGLGILAKFSASLTIPGLLPHLIATLPPNPKPPLCLPLISPHLNPQVWDTSTPSLATDHTPITIPLKPNHSYPVQHQYPIPQQALRGLKPVITHLLQHGLLKPINSPYNSLILPVQKLEKFYRLVQDLCLINQIVLPIHLWCPTHILSYPQYLPPQPLHNPLFCSGSQTCFLYYFLHPSSQALFPFTWTEPDTHQPQQLTWAVLLQGFTDSPHYFSQAQISSSSITYLSVILHENTCALPADHVQLISQTPTPSTKQQLLSFLGMGGYFRLWIPGFAILTKPLHKLTKGNLADPIDPKSFPHCSFPSLKTALETAPPLALPDSSQPFSLYIAEGQGCAAGILTQGLGPCPIAFLPKQLDPTVLGWPSYLHVTTTTTLMLLEALKIINYAQLTLYSSHNFQNIFSSSHLTHMLSAPWLLQLYSLFVESPTVTIVPGSDFNLASHIIPDTTPDPHDFISLIHLAFIPFPHISFFPVLHPDHTWFIDGSSTGPNHHTLTKAGYAIVSSTSIIESTVLPSSTTSQQAKLIVLTRALILAKELRINIYTDFKYFFYILHHHAVIWAERGFLTMQGSSIINAFLI</sequence>
<protein>
    <recommendedName>
        <fullName evidence="1">RNase H type-1 domain-containing protein</fullName>
    </recommendedName>
</protein>
<dbReference type="Gene3D" id="3.30.70.270">
    <property type="match status" value="2"/>
</dbReference>
<dbReference type="InterPro" id="IPR043128">
    <property type="entry name" value="Rev_trsase/Diguanyl_cyclase"/>
</dbReference>
<reference evidence="2" key="2">
    <citation type="submission" date="2019-01" db="EMBL/GenBank/DDBJ databases">
        <authorList>
            <person name="Graves T."/>
            <person name="Eichler E.E."/>
            <person name="Wilson R.K."/>
        </authorList>
    </citation>
    <scope>NUCLEOTIDE SEQUENCE [LARGE SCALE GENOMIC DNA]</scope>
    <source>
        <strain evidence="2">17573</strain>
    </source>
</reference>
<dbReference type="Ensembl" id="ENSMMUT00000082454.1">
    <property type="protein sequence ID" value="ENSMMUP00000066960.1"/>
    <property type="gene ID" value="ENSMMUG00000061992.1"/>
</dbReference>
<dbReference type="InParanoid" id="A0A5F7ZQP8"/>